<organism evidence="3 4">
    <name type="scientific">Coleofasciculus chthonoplastes PCC 7420</name>
    <dbReference type="NCBI Taxonomy" id="118168"/>
    <lineage>
        <taxon>Bacteria</taxon>
        <taxon>Bacillati</taxon>
        <taxon>Cyanobacteriota</taxon>
        <taxon>Cyanophyceae</taxon>
        <taxon>Coleofasciculales</taxon>
        <taxon>Coleofasciculaceae</taxon>
        <taxon>Coleofasciculus</taxon>
    </lineage>
</organism>
<feature type="region of interest" description="Disordered" evidence="1">
    <location>
        <begin position="608"/>
        <end position="650"/>
    </location>
</feature>
<dbReference type="AlphaFoldDB" id="B4VMT9"/>
<feature type="domain" description="Filamentous haemagglutinin FhaB/tRNA nuclease CdiA-like TPS" evidence="2">
    <location>
        <begin position="14"/>
        <end position="128"/>
    </location>
</feature>
<dbReference type="Proteomes" id="UP000003835">
    <property type="component" value="Unassembled WGS sequence"/>
</dbReference>
<evidence type="ECO:0000259" key="2">
    <source>
        <dbReference type="SMART" id="SM00912"/>
    </source>
</evidence>
<evidence type="ECO:0000313" key="3">
    <source>
        <dbReference type="EMBL" id="EDX76833.1"/>
    </source>
</evidence>
<dbReference type="STRING" id="118168.MC7420_1836"/>
<dbReference type="NCBIfam" id="TIGR01901">
    <property type="entry name" value="adhes_NPXG"/>
    <property type="match status" value="1"/>
</dbReference>
<sequence>MLISGDAYAQSITPATDGTGTVVTIDGQTYNITGGMLSGDGQNLFHSFESFGLTQQEIANFLSNPEIRNVLGRVVGRSPSQIDGLLQVSGGAANLYLMNPAGIVFGPNAQLNVPGSFAATTASSIDFATGQFSAFGEVNYQALAGTPQSFSLVTGTSGSIVNTGDLEVQAGNNLALVGSTVVNTGTLTAPGGTITVVAVPDSQQVRISQDGMVLGLAMNADELAQVPADQPIAASLPELVTGGNADIASTIQVDEQGRVWLTDSQTMIPDEPGTAIVSGEINAANDTAPGGTVQILGEQVALLDATVNVSGTSGGEVFVGGDLQGGGDLPTAQYTVVDDGSVIRADALSDGDGGQVILWADGTTQFAGDISARGGINSGDGGFVEVSGLESLNFTGNVNTNAPNGAPGTLLFDPADITITAGGTVGGFDGDVLFEDAGPTEISEAQIESLAGNTNVTIQATNSITIEQMSDGFLAFQAGSGSITFEANGTFVSDSSIITNGRDIYITSGSIALDSLALYDISTSGGSISLTTTSGGLSFGNITAGLVNNPGDVEISVSPGNSLSFENIDAESLVGSSIPPDPLDGTITVNGVVQPQGNLSFYEIVGGVPTDGSETPGGGTPGGGDTPGGGVIPGGGDTPGGGETPGGGSTVNVNGAIVNIGSTGSRNNGYAGSNIDTSFSIDIPGVGRFSANNLHMWNAYARSEITWNNAFQEFSAWDAIRSAREIESSGFHTQTLGEILLDSGY</sequence>
<dbReference type="InterPro" id="IPR008638">
    <property type="entry name" value="FhaB/CdiA-like_TPS"/>
</dbReference>
<dbReference type="InterPro" id="IPR011050">
    <property type="entry name" value="Pectin_lyase_fold/virulence"/>
</dbReference>
<dbReference type="SUPFAM" id="SSF51126">
    <property type="entry name" value="Pectin lyase-like"/>
    <property type="match status" value="1"/>
</dbReference>
<gene>
    <name evidence="3" type="ORF">MC7420_1836</name>
</gene>
<name>B4VMT9_9CYAN</name>
<feature type="compositionally biased region" description="Gly residues" evidence="1">
    <location>
        <begin position="615"/>
        <end position="649"/>
    </location>
</feature>
<reference evidence="3 4" key="1">
    <citation type="submission" date="2008-07" db="EMBL/GenBank/DDBJ databases">
        <authorList>
            <person name="Tandeau de Marsac N."/>
            <person name="Ferriera S."/>
            <person name="Johnson J."/>
            <person name="Kravitz S."/>
            <person name="Beeson K."/>
            <person name="Sutton G."/>
            <person name="Rogers Y.-H."/>
            <person name="Friedman R."/>
            <person name="Frazier M."/>
            <person name="Venter J.C."/>
        </authorList>
    </citation>
    <scope>NUCLEOTIDE SEQUENCE [LARGE SCALE GENOMIC DNA]</scope>
    <source>
        <strain evidence="3 4">PCC 7420</strain>
    </source>
</reference>
<dbReference type="Pfam" id="PF05860">
    <property type="entry name" value="TPS"/>
    <property type="match status" value="1"/>
</dbReference>
<dbReference type="SMART" id="SM00912">
    <property type="entry name" value="Haemagg_act"/>
    <property type="match status" value="1"/>
</dbReference>
<accession>B4VMT9</accession>
<dbReference type="EMBL" id="DS989845">
    <property type="protein sequence ID" value="EDX76833.1"/>
    <property type="molecule type" value="Genomic_DNA"/>
</dbReference>
<dbReference type="InterPro" id="IPR012334">
    <property type="entry name" value="Pectin_lyas_fold"/>
</dbReference>
<keyword evidence="4" id="KW-1185">Reference proteome</keyword>
<evidence type="ECO:0000313" key="4">
    <source>
        <dbReference type="Proteomes" id="UP000003835"/>
    </source>
</evidence>
<dbReference type="Gene3D" id="2.160.20.10">
    <property type="entry name" value="Single-stranded right-handed beta-helix, Pectin lyase-like"/>
    <property type="match status" value="1"/>
</dbReference>
<dbReference type="HOGENOM" id="CLU_315428_0_0_3"/>
<protein>
    <submittedName>
        <fullName evidence="3">Haemagglutination activity domain protein</fullName>
    </submittedName>
</protein>
<evidence type="ECO:0000256" key="1">
    <source>
        <dbReference type="SAM" id="MobiDB-lite"/>
    </source>
</evidence>
<proteinExistence type="predicted"/>
<dbReference type="eggNOG" id="COG3210">
    <property type="taxonomic scope" value="Bacteria"/>
</dbReference>